<dbReference type="PRINTS" id="PR01805">
    <property type="entry name" value="VACJLIPOPROT"/>
</dbReference>
<dbReference type="AlphaFoldDB" id="C5SZP9"/>
<evidence type="ECO:0000256" key="3">
    <source>
        <dbReference type="SAM" id="MobiDB-lite"/>
    </source>
</evidence>
<dbReference type="InterPro" id="IPR007428">
    <property type="entry name" value="MlaA"/>
</dbReference>
<comment type="caution">
    <text evidence="4">The sequence shown here is derived from an EMBL/GenBank/DDBJ whole genome shotgun (WGS) entry which is preliminary data.</text>
</comment>
<name>C5SZP9_ACIDE</name>
<evidence type="ECO:0000313" key="5">
    <source>
        <dbReference type="Proteomes" id="UP000003856"/>
    </source>
</evidence>
<dbReference type="Pfam" id="PF04333">
    <property type="entry name" value="MlaA"/>
    <property type="match status" value="1"/>
</dbReference>
<evidence type="ECO:0000256" key="1">
    <source>
        <dbReference type="ARBA" id="ARBA00010634"/>
    </source>
</evidence>
<dbReference type="Proteomes" id="UP000003856">
    <property type="component" value="Unassembled WGS sequence"/>
</dbReference>
<evidence type="ECO:0000313" key="4">
    <source>
        <dbReference type="EMBL" id="EER62215.1"/>
    </source>
</evidence>
<dbReference type="PATRIC" id="fig|573060.9.peg.5013"/>
<protein>
    <submittedName>
        <fullName evidence="4">VacJ family lipoprotein</fullName>
    </submittedName>
</protein>
<dbReference type="GO" id="GO:0120010">
    <property type="term" value="P:intermembrane phospholipid transfer"/>
    <property type="evidence" value="ECO:0007669"/>
    <property type="project" value="TreeGrafter"/>
</dbReference>
<keyword evidence="2" id="KW-0732">Signal</keyword>
<reference evidence="4 5" key="1">
    <citation type="submission" date="2009-05" db="EMBL/GenBank/DDBJ databases">
        <title>The draft genome of Acidovorax delafieldii 2AN.</title>
        <authorList>
            <consortium name="US DOE Joint Genome Institute (JGI-PGF)"/>
            <person name="Lucas S."/>
            <person name="Copeland A."/>
            <person name="Lapidus A."/>
            <person name="Glavina del Rio T."/>
            <person name="Tice H."/>
            <person name="Bruce D."/>
            <person name="Goodwin L."/>
            <person name="Pitluck S."/>
            <person name="Larimer F."/>
            <person name="Land M.L."/>
            <person name="Hauser L."/>
            <person name="Shelobolina E.S."/>
            <person name="Picardal F."/>
            <person name="Roden E."/>
            <person name="Emerson D."/>
        </authorList>
    </citation>
    <scope>NUCLEOTIDE SEQUENCE [LARGE SCALE GENOMIC DNA]</scope>
    <source>
        <strain evidence="4 5">2AN</strain>
    </source>
</reference>
<dbReference type="PANTHER" id="PTHR30035:SF3">
    <property type="entry name" value="INTERMEMBRANE PHOSPHOLIPID TRANSPORT SYSTEM LIPOPROTEIN MLAA"/>
    <property type="match status" value="1"/>
</dbReference>
<dbReference type="RefSeq" id="WP_005792759.1">
    <property type="nucleotide sequence ID" value="NZ_ACQT01000002.1"/>
</dbReference>
<organism evidence="4 5">
    <name type="scientific">Acidovorax delafieldii 2AN</name>
    <dbReference type="NCBI Taxonomy" id="573060"/>
    <lineage>
        <taxon>Bacteria</taxon>
        <taxon>Pseudomonadati</taxon>
        <taxon>Pseudomonadota</taxon>
        <taxon>Betaproteobacteria</taxon>
        <taxon>Burkholderiales</taxon>
        <taxon>Comamonadaceae</taxon>
        <taxon>Acidovorax</taxon>
    </lineage>
</organism>
<dbReference type="OrthoDB" id="9785326at2"/>
<dbReference type="EMBL" id="ACQT01000002">
    <property type="protein sequence ID" value="EER62215.1"/>
    <property type="molecule type" value="Genomic_DNA"/>
</dbReference>
<proteinExistence type="inferred from homology"/>
<evidence type="ECO:0000256" key="2">
    <source>
        <dbReference type="ARBA" id="ARBA00022729"/>
    </source>
</evidence>
<dbReference type="PANTHER" id="PTHR30035">
    <property type="entry name" value="LIPOPROTEIN VACJ-RELATED"/>
    <property type="match status" value="1"/>
</dbReference>
<gene>
    <name evidence="4" type="ORF">AcdelDRAFT_0129</name>
</gene>
<dbReference type="GO" id="GO:0016020">
    <property type="term" value="C:membrane"/>
    <property type="evidence" value="ECO:0007669"/>
    <property type="project" value="InterPro"/>
</dbReference>
<sequence>MTTSMTAGPARNKGAYGPATAGLRWCALVLGAVLLAGCASGPGANPNDPLEPYNRSMTRFNDDVDTALLKPVATAYKEVVPSTVRTGVNNFFGNLGDAWSFVNSVLQLRAEEALSSLVRFNVNTVFGLGGVFDVASEMGVERNRQDFGLTLGRWGVPTGPYLVLPLLGPSTVRDTAALPVDMQGNLVRQVDPVSTRNSLYALRAVDTRASLLGAGAVLEGAALDKYSFTRDVYLRVRAQRSERPGAHDANGDDMGGVLPPEPDR</sequence>
<keyword evidence="5" id="KW-1185">Reference proteome</keyword>
<comment type="similarity">
    <text evidence="1">Belongs to the MlaA family.</text>
</comment>
<feature type="region of interest" description="Disordered" evidence="3">
    <location>
        <begin position="242"/>
        <end position="264"/>
    </location>
</feature>
<accession>C5SZP9</accession>
<keyword evidence="4" id="KW-0449">Lipoprotein</keyword>